<sequence length="62" mass="6576">YMARCAGHGVITGFTSGSYASRINVGRVAQLNQVVEGNLLEVARHAGWVGAARQYKIQSGQA</sequence>
<dbReference type="EMBL" id="LXQA010555954">
    <property type="protein sequence ID" value="MCI59028.1"/>
    <property type="molecule type" value="Genomic_DNA"/>
</dbReference>
<comment type="caution">
    <text evidence="1">The sequence shown here is derived from an EMBL/GenBank/DDBJ whole genome shotgun (WGS) entry which is preliminary data.</text>
</comment>
<evidence type="ECO:0000313" key="1">
    <source>
        <dbReference type="EMBL" id="MCI59028.1"/>
    </source>
</evidence>
<dbReference type="AlphaFoldDB" id="A0A392TDD5"/>
<dbReference type="Proteomes" id="UP000265520">
    <property type="component" value="Unassembled WGS sequence"/>
</dbReference>
<feature type="non-terminal residue" evidence="1">
    <location>
        <position position="1"/>
    </location>
</feature>
<organism evidence="1 2">
    <name type="scientific">Trifolium medium</name>
    <dbReference type="NCBI Taxonomy" id="97028"/>
    <lineage>
        <taxon>Eukaryota</taxon>
        <taxon>Viridiplantae</taxon>
        <taxon>Streptophyta</taxon>
        <taxon>Embryophyta</taxon>
        <taxon>Tracheophyta</taxon>
        <taxon>Spermatophyta</taxon>
        <taxon>Magnoliopsida</taxon>
        <taxon>eudicotyledons</taxon>
        <taxon>Gunneridae</taxon>
        <taxon>Pentapetalae</taxon>
        <taxon>rosids</taxon>
        <taxon>fabids</taxon>
        <taxon>Fabales</taxon>
        <taxon>Fabaceae</taxon>
        <taxon>Papilionoideae</taxon>
        <taxon>50 kb inversion clade</taxon>
        <taxon>NPAAA clade</taxon>
        <taxon>Hologalegina</taxon>
        <taxon>IRL clade</taxon>
        <taxon>Trifolieae</taxon>
        <taxon>Trifolium</taxon>
    </lineage>
</organism>
<evidence type="ECO:0000313" key="2">
    <source>
        <dbReference type="Proteomes" id="UP000265520"/>
    </source>
</evidence>
<proteinExistence type="predicted"/>
<accession>A0A392TDD5</accession>
<keyword evidence="2" id="KW-1185">Reference proteome</keyword>
<reference evidence="1 2" key="1">
    <citation type="journal article" date="2018" name="Front. Plant Sci.">
        <title>Red Clover (Trifolium pratense) and Zigzag Clover (T. medium) - A Picture of Genomic Similarities and Differences.</title>
        <authorList>
            <person name="Dluhosova J."/>
            <person name="Istvanek J."/>
            <person name="Nedelnik J."/>
            <person name="Repkova J."/>
        </authorList>
    </citation>
    <scope>NUCLEOTIDE SEQUENCE [LARGE SCALE GENOMIC DNA]</scope>
    <source>
        <strain evidence="2">cv. 10/8</strain>
        <tissue evidence="1">Leaf</tissue>
    </source>
</reference>
<name>A0A392TDD5_9FABA</name>
<protein>
    <submittedName>
        <fullName evidence="1">Uncharacterized protein</fullName>
    </submittedName>
</protein>